<name>A0A2W7TRB0_9FLAO</name>
<keyword evidence="1" id="KW-0175">Coiled coil</keyword>
<dbReference type="AlphaFoldDB" id="A0A2W7TRB0"/>
<protein>
    <submittedName>
        <fullName evidence="2">Transcriptional regulator</fullName>
    </submittedName>
</protein>
<keyword evidence="3" id="KW-1185">Reference proteome</keyword>
<evidence type="ECO:0000256" key="1">
    <source>
        <dbReference type="SAM" id="Coils"/>
    </source>
</evidence>
<accession>A0A2W7TRB0</accession>
<dbReference type="Proteomes" id="UP000249177">
    <property type="component" value="Unassembled WGS sequence"/>
</dbReference>
<gene>
    <name evidence="2" type="ORF">DOS84_12910</name>
</gene>
<organism evidence="2 3">
    <name type="scientific">Flavobacterium aquariorum</name>
    <dbReference type="NCBI Taxonomy" id="2217670"/>
    <lineage>
        <taxon>Bacteria</taxon>
        <taxon>Pseudomonadati</taxon>
        <taxon>Bacteroidota</taxon>
        <taxon>Flavobacteriia</taxon>
        <taxon>Flavobacteriales</taxon>
        <taxon>Flavobacteriaceae</taxon>
        <taxon>Flavobacterium</taxon>
    </lineage>
</organism>
<dbReference type="OrthoDB" id="1363267at2"/>
<reference evidence="2 3" key="1">
    <citation type="submission" date="2018-06" db="EMBL/GenBank/DDBJ databases">
        <title>Flavobacterium sp IMCC34762, genome.</title>
        <authorList>
            <person name="Joung Y."/>
            <person name="Cho J."/>
            <person name="Song J."/>
        </authorList>
    </citation>
    <scope>NUCLEOTIDE SEQUENCE [LARGE SCALE GENOMIC DNA]</scope>
    <source>
        <strain evidence="2 3">IMCC34762</strain>
    </source>
</reference>
<evidence type="ECO:0000313" key="2">
    <source>
        <dbReference type="EMBL" id="PZX92771.1"/>
    </source>
</evidence>
<dbReference type="RefSeq" id="WP_111410536.1">
    <property type="nucleotide sequence ID" value="NZ_QKXH01000008.1"/>
</dbReference>
<dbReference type="EMBL" id="QKXH01000008">
    <property type="protein sequence ID" value="PZX92771.1"/>
    <property type="molecule type" value="Genomic_DNA"/>
</dbReference>
<sequence length="120" mass="14295">MINSSKKYKKDLGERYPLIGNFIHYHIIHNKIKKAEVARELGIIPTGLNDYFKRDSLQFAILWKLSMVLKHNFIAQLGEYLPYRFETIREKALLEQLAEKEAIIQKMEIQLETMKEMIRK</sequence>
<evidence type="ECO:0000313" key="3">
    <source>
        <dbReference type="Proteomes" id="UP000249177"/>
    </source>
</evidence>
<proteinExistence type="predicted"/>
<comment type="caution">
    <text evidence="2">The sequence shown here is derived from an EMBL/GenBank/DDBJ whole genome shotgun (WGS) entry which is preliminary data.</text>
</comment>
<feature type="coiled-coil region" evidence="1">
    <location>
        <begin position="90"/>
        <end position="117"/>
    </location>
</feature>